<sequence length="389" mass="41653">MADDDPPRSPIQNKSGGVMNGGSSDLKSAQPDGEVKSKRGPGRPKGSRSTKKPSSKAAGSMHNFSQYPPPPAIPQEAGLHQQHQEYYKFQWRTLNLCAEFYSAAEELIKGTAPLVIAQCYQMGPGAKFDPLTMISEAKRICDSLLANPVQLINSPPPTLYTSFGAQPVFGAPGYPTQMPAQAFSATTFAANPYTPSTASTSQENGASASVLPNQPQPFVMPLGPPPMAAPPTYTVYPPRYPATSYYQYPTSTAGYYAATPTQNPSQPTSTPTTTTTTTPPTNPANPPATAASAATTTPTMTNTNVPTNQNTGTPTQAPANPANPWPTGYNQVGTSSNNVPHPFDSHYSKGQWAEDEVARLKQLTEQCRDQKGEIDWDRVIQAWGNTRTR</sequence>
<keyword evidence="2" id="KW-1185">Reference proteome</keyword>
<name>A0ACB6ZGJ8_THEGA</name>
<gene>
    <name evidence="1" type="ORF">BDM02DRAFT_3114634</name>
</gene>
<accession>A0ACB6ZGJ8</accession>
<evidence type="ECO:0000313" key="2">
    <source>
        <dbReference type="Proteomes" id="UP000886501"/>
    </source>
</evidence>
<dbReference type="EMBL" id="MU118005">
    <property type="protein sequence ID" value="KAF9648935.1"/>
    <property type="molecule type" value="Genomic_DNA"/>
</dbReference>
<dbReference type="Proteomes" id="UP000886501">
    <property type="component" value="Unassembled WGS sequence"/>
</dbReference>
<organism evidence="1 2">
    <name type="scientific">Thelephora ganbajun</name>
    <name type="common">Ganba fungus</name>
    <dbReference type="NCBI Taxonomy" id="370292"/>
    <lineage>
        <taxon>Eukaryota</taxon>
        <taxon>Fungi</taxon>
        <taxon>Dikarya</taxon>
        <taxon>Basidiomycota</taxon>
        <taxon>Agaricomycotina</taxon>
        <taxon>Agaricomycetes</taxon>
        <taxon>Thelephorales</taxon>
        <taxon>Thelephoraceae</taxon>
        <taxon>Thelephora</taxon>
    </lineage>
</organism>
<reference evidence="1" key="2">
    <citation type="journal article" date="2020" name="Nat. Commun.">
        <title>Large-scale genome sequencing of mycorrhizal fungi provides insights into the early evolution of symbiotic traits.</title>
        <authorList>
            <person name="Miyauchi S."/>
            <person name="Kiss E."/>
            <person name="Kuo A."/>
            <person name="Drula E."/>
            <person name="Kohler A."/>
            <person name="Sanchez-Garcia M."/>
            <person name="Morin E."/>
            <person name="Andreopoulos B."/>
            <person name="Barry K.W."/>
            <person name="Bonito G."/>
            <person name="Buee M."/>
            <person name="Carver A."/>
            <person name="Chen C."/>
            <person name="Cichocki N."/>
            <person name="Clum A."/>
            <person name="Culley D."/>
            <person name="Crous P.W."/>
            <person name="Fauchery L."/>
            <person name="Girlanda M."/>
            <person name="Hayes R.D."/>
            <person name="Keri Z."/>
            <person name="LaButti K."/>
            <person name="Lipzen A."/>
            <person name="Lombard V."/>
            <person name="Magnuson J."/>
            <person name="Maillard F."/>
            <person name="Murat C."/>
            <person name="Nolan M."/>
            <person name="Ohm R.A."/>
            <person name="Pangilinan J."/>
            <person name="Pereira M.F."/>
            <person name="Perotto S."/>
            <person name="Peter M."/>
            <person name="Pfister S."/>
            <person name="Riley R."/>
            <person name="Sitrit Y."/>
            <person name="Stielow J.B."/>
            <person name="Szollosi G."/>
            <person name="Zifcakova L."/>
            <person name="Stursova M."/>
            <person name="Spatafora J.W."/>
            <person name="Tedersoo L."/>
            <person name="Vaario L.M."/>
            <person name="Yamada A."/>
            <person name="Yan M."/>
            <person name="Wang P."/>
            <person name="Xu J."/>
            <person name="Bruns T."/>
            <person name="Baldrian P."/>
            <person name="Vilgalys R."/>
            <person name="Dunand C."/>
            <person name="Henrissat B."/>
            <person name="Grigoriev I.V."/>
            <person name="Hibbett D."/>
            <person name="Nagy L.G."/>
            <person name="Martin F.M."/>
        </authorList>
    </citation>
    <scope>NUCLEOTIDE SEQUENCE</scope>
    <source>
        <strain evidence="1">P2</strain>
    </source>
</reference>
<reference evidence="1" key="1">
    <citation type="submission" date="2019-10" db="EMBL/GenBank/DDBJ databases">
        <authorList>
            <consortium name="DOE Joint Genome Institute"/>
            <person name="Kuo A."/>
            <person name="Miyauchi S."/>
            <person name="Kiss E."/>
            <person name="Drula E."/>
            <person name="Kohler A."/>
            <person name="Sanchez-Garcia M."/>
            <person name="Andreopoulos B."/>
            <person name="Barry K.W."/>
            <person name="Bonito G."/>
            <person name="Buee M."/>
            <person name="Carver A."/>
            <person name="Chen C."/>
            <person name="Cichocki N."/>
            <person name="Clum A."/>
            <person name="Culley D."/>
            <person name="Crous P.W."/>
            <person name="Fauchery L."/>
            <person name="Girlanda M."/>
            <person name="Hayes R."/>
            <person name="Keri Z."/>
            <person name="Labutti K."/>
            <person name="Lipzen A."/>
            <person name="Lombard V."/>
            <person name="Magnuson J."/>
            <person name="Maillard F."/>
            <person name="Morin E."/>
            <person name="Murat C."/>
            <person name="Nolan M."/>
            <person name="Ohm R."/>
            <person name="Pangilinan J."/>
            <person name="Pereira M."/>
            <person name="Perotto S."/>
            <person name="Peter M."/>
            <person name="Riley R."/>
            <person name="Sitrit Y."/>
            <person name="Stielow B."/>
            <person name="Szollosi G."/>
            <person name="Zifcakova L."/>
            <person name="Stursova M."/>
            <person name="Spatafora J.W."/>
            <person name="Tedersoo L."/>
            <person name="Vaario L.-M."/>
            <person name="Yamada A."/>
            <person name="Yan M."/>
            <person name="Wang P."/>
            <person name="Xu J."/>
            <person name="Bruns T."/>
            <person name="Baldrian P."/>
            <person name="Vilgalys R."/>
            <person name="Henrissat B."/>
            <person name="Grigoriev I.V."/>
            <person name="Hibbett D."/>
            <person name="Nagy L.G."/>
            <person name="Martin F.M."/>
        </authorList>
    </citation>
    <scope>NUCLEOTIDE SEQUENCE</scope>
    <source>
        <strain evidence="1">P2</strain>
    </source>
</reference>
<evidence type="ECO:0000313" key="1">
    <source>
        <dbReference type="EMBL" id="KAF9648935.1"/>
    </source>
</evidence>
<protein>
    <submittedName>
        <fullName evidence="1">Uncharacterized protein</fullName>
    </submittedName>
</protein>
<proteinExistence type="predicted"/>
<comment type="caution">
    <text evidence="1">The sequence shown here is derived from an EMBL/GenBank/DDBJ whole genome shotgun (WGS) entry which is preliminary data.</text>
</comment>